<evidence type="ECO:0000256" key="1">
    <source>
        <dbReference type="SAM" id="MobiDB-lite"/>
    </source>
</evidence>
<keyword evidence="2" id="KW-0472">Membrane</keyword>
<feature type="transmembrane region" description="Helical" evidence="2">
    <location>
        <begin position="33"/>
        <end position="53"/>
    </location>
</feature>
<feature type="region of interest" description="Disordered" evidence="1">
    <location>
        <begin position="608"/>
        <end position="656"/>
    </location>
</feature>
<feature type="compositionally biased region" description="Pro residues" evidence="1">
    <location>
        <begin position="470"/>
        <end position="479"/>
    </location>
</feature>
<evidence type="ECO:0000256" key="2">
    <source>
        <dbReference type="SAM" id="Phobius"/>
    </source>
</evidence>
<keyword evidence="2" id="KW-1133">Transmembrane helix</keyword>
<evidence type="ECO:0008006" key="5">
    <source>
        <dbReference type="Google" id="ProtNLM"/>
    </source>
</evidence>
<feature type="transmembrane region" description="Helical" evidence="2">
    <location>
        <begin position="186"/>
        <end position="208"/>
    </location>
</feature>
<dbReference type="EMBL" id="JABDTM020024572">
    <property type="protein sequence ID" value="KAH0814153.1"/>
    <property type="molecule type" value="Genomic_DNA"/>
</dbReference>
<feature type="compositionally biased region" description="Basic and acidic residues" evidence="1">
    <location>
        <begin position="329"/>
        <end position="342"/>
    </location>
</feature>
<reference evidence="3" key="1">
    <citation type="journal article" date="2020" name="J Insects Food Feed">
        <title>The yellow mealworm (Tenebrio molitor) genome: a resource for the emerging insects as food and feed industry.</title>
        <authorList>
            <person name="Eriksson T."/>
            <person name="Andere A."/>
            <person name="Kelstrup H."/>
            <person name="Emery V."/>
            <person name="Picard C."/>
        </authorList>
    </citation>
    <scope>NUCLEOTIDE SEQUENCE</scope>
    <source>
        <strain evidence="3">Stoneville</strain>
        <tissue evidence="3">Whole head</tissue>
    </source>
</reference>
<reference evidence="3" key="2">
    <citation type="submission" date="2021-08" db="EMBL/GenBank/DDBJ databases">
        <authorList>
            <person name="Eriksson T."/>
        </authorList>
    </citation>
    <scope>NUCLEOTIDE SEQUENCE</scope>
    <source>
        <strain evidence="3">Stoneville</strain>
        <tissue evidence="3">Whole head</tissue>
    </source>
</reference>
<sequence length="672" mass="76308">MINYRHQNLLNDDLLWVVRIVGGKIFCCRFVKFVVKLTLCLYSFLLLSQTYYFALAPNADQLIQYGQLFFQMCYATLGMFMVLVRNRMIEDVMEVIDLWDVKSAGKEVETPCMTVHGYQIIYVFQHMKFQIYMFNKYVEELTKGFKTCEWKLLSDEVYQNEVNFRLKFLDFISSWKNNLLMNMDHLILPFSMGGCLIGLSIALSFYQLTDESHSVMLLRASLFAIFAVTTFWSLITSGQTLQDEVVLIESLTLKINFLQSERTFPSFLNKYCYGGRPRRRGGAPRGRSSKGAKRQGAKLQGGGEALRGRSAKGAKRHGTMESTRGHRASRSDDGDGMERSDEGWLDDGATAGTPWTPRFVEEDDVRFFIRSERWLGDSANAGTSRWCDGTPGHFLRPPTPIPPHSHRHTQHLYTHGRLFPTGLEPVLTSRWWSKECRSSFHHPTKRSRWRKNSALSPSRARKLARSRLPQPRPPNPPRNPCFFRPTIPGLRAEPSSPTAPAAKHIPIPTHTPIPIPIPSPTIQLTPSTGSQHNLRLRFRPPTSDPFAPLVSEPGHPLFPARSLPYTVTPDRFSRYAAKRKFQGRPAVNKGFATTVCLFPPLPRALTADPWTPSSPQSYPGRVASHHSRKKGLALEAYRDRPASNSNPVTSPPGSERHKCKTLYYDMNAFKAL</sequence>
<feature type="region of interest" description="Disordered" evidence="1">
    <location>
        <begin position="442"/>
        <end position="500"/>
    </location>
</feature>
<keyword evidence="4" id="KW-1185">Reference proteome</keyword>
<keyword evidence="2" id="KW-0812">Transmembrane</keyword>
<organism evidence="3 4">
    <name type="scientific">Tenebrio molitor</name>
    <name type="common">Yellow mealworm beetle</name>
    <dbReference type="NCBI Taxonomy" id="7067"/>
    <lineage>
        <taxon>Eukaryota</taxon>
        <taxon>Metazoa</taxon>
        <taxon>Ecdysozoa</taxon>
        <taxon>Arthropoda</taxon>
        <taxon>Hexapoda</taxon>
        <taxon>Insecta</taxon>
        <taxon>Pterygota</taxon>
        <taxon>Neoptera</taxon>
        <taxon>Endopterygota</taxon>
        <taxon>Coleoptera</taxon>
        <taxon>Polyphaga</taxon>
        <taxon>Cucujiformia</taxon>
        <taxon>Tenebrionidae</taxon>
        <taxon>Tenebrio</taxon>
    </lineage>
</organism>
<feature type="transmembrane region" description="Helical" evidence="2">
    <location>
        <begin position="65"/>
        <end position="84"/>
    </location>
</feature>
<feature type="compositionally biased region" description="Basic residues" evidence="1">
    <location>
        <begin position="442"/>
        <end position="451"/>
    </location>
</feature>
<feature type="compositionally biased region" description="Basic residues" evidence="1">
    <location>
        <begin position="278"/>
        <end position="296"/>
    </location>
</feature>
<gene>
    <name evidence="3" type="ORF">GEV33_008638</name>
</gene>
<proteinExistence type="predicted"/>
<protein>
    <recommendedName>
        <fullName evidence="5">Odorant receptor</fullName>
    </recommendedName>
</protein>
<evidence type="ECO:0000313" key="4">
    <source>
        <dbReference type="Proteomes" id="UP000719412"/>
    </source>
</evidence>
<evidence type="ECO:0000313" key="3">
    <source>
        <dbReference type="EMBL" id="KAH0814153.1"/>
    </source>
</evidence>
<comment type="caution">
    <text evidence="3">The sequence shown here is derived from an EMBL/GenBank/DDBJ whole genome shotgun (WGS) entry which is preliminary data.</text>
</comment>
<dbReference type="AlphaFoldDB" id="A0A8J6HGU2"/>
<name>A0A8J6HGU2_TENMO</name>
<feature type="compositionally biased region" description="Polar residues" evidence="1">
    <location>
        <begin position="642"/>
        <end position="652"/>
    </location>
</feature>
<feature type="region of interest" description="Disordered" evidence="1">
    <location>
        <begin position="278"/>
        <end position="356"/>
    </location>
</feature>
<dbReference type="Proteomes" id="UP000719412">
    <property type="component" value="Unassembled WGS sequence"/>
</dbReference>
<accession>A0A8J6HGU2</accession>